<keyword evidence="1" id="KW-0732">Signal</keyword>
<name>A0ABX7ATL9_9BACI</name>
<keyword evidence="3" id="KW-1185">Reference proteome</keyword>
<feature type="signal peptide" evidence="1">
    <location>
        <begin position="1"/>
        <end position="29"/>
    </location>
</feature>
<evidence type="ECO:0000313" key="2">
    <source>
        <dbReference type="EMBL" id="QQP12530.1"/>
    </source>
</evidence>
<evidence type="ECO:0000313" key="3">
    <source>
        <dbReference type="Proteomes" id="UP000596049"/>
    </source>
</evidence>
<dbReference type="Proteomes" id="UP000596049">
    <property type="component" value="Chromosome"/>
</dbReference>
<reference evidence="2 3" key="1">
    <citation type="submission" date="2020-01" db="EMBL/GenBank/DDBJ databases">
        <authorList>
            <person name="Liu G."/>
            <person name="Liu B."/>
        </authorList>
    </citation>
    <scope>NUCLEOTIDE SEQUENCE [LARGE SCALE GENOMIC DNA]</scope>
    <source>
        <strain evidence="2 3">FJAT-51161</strain>
    </source>
</reference>
<feature type="chain" id="PRO_5045344098" evidence="1">
    <location>
        <begin position="30"/>
        <end position="171"/>
    </location>
</feature>
<dbReference type="EMBL" id="CP067341">
    <property type="protein sequence ID" value="QQP12530.1"/>
    <property type="molecule type" value="Genomic_DNA"/>
</dbReference>
<sequence>MKNPLLSKLVTAGVLSLGISIASFSSAHAAELEDTTLPDTSVIGSDAYVAPELISKGPDVRAWTATVSYGKRYTNLYGINVATQLAYIQWTYDSGKITKYNNLWQDNNAAIGYGYGSESNTWNLKGTSSGQANQSVKFDSGIPTPWGHVGGPSFTSRIITDITGSGNSSAY</sequence>
<gene>
    <name evidence="2" type="ORF">FJQ98_26285</name>
</gene>
<evidence type="ECO:0000256" key="1">
    <source>
        <dbReference type="SAM" id="SignalP"/>
    </source>
</evidence>
<protein>
    <submittedName>
        <fullName evidence="2">Uncharacterized protein</fullName>
    </submittedName>
</protein>
<dbReference type="RefSeq" id="WP_053595932.1">
    <property type="nucleotide sequence ID" value="NZ_CP067341.1"/>
</dbReference>
<accession>A0ABX7ATL9</accession>
<organism evidence="2 3">
    <name type="scientific">Lysinibacillus agricola</name>
    <dbReference type="NCBI Taxonomy" id="2590012"/>
    <lineage>
        <taxon>Bacteria</taxon>
        <taxon>Bacillati</taxon>
        <taxon>Bacillota</taxon>
        <taxon>Bacilli</taxon>
        <taxon>Bacillales</taxon>
        <taxon>Bacillaceae</taxon>
        <taxon>Lysinibacillus</taxon>
    </lineage>
</organism>
<proteinExistence type="predicted"/>